<dbReference type="GO" id="GO:0008033">
    <property type="term" value="P:tRNA processing"/>
    <property type="evidence" value="ECO:0007669"/>
    <property type="project" value="UniProtKB-KW"/>
</dbReference>
<comment type="caution">
    <text evidence="12">The sequence shown here is derived from an EMBL/GenBank/DDBJ whole genome shotgun (WGS) entry which is preliminary data.</text>
</comment>
<accession>A0A371BH16</accession>
<keyword evidence="4 9" id="KW-0507">mRNA processing</keyword>
<dbReference type="GO" id="GO:0010468">
    <property type="term" value="P:regulation of gene expression"/>
    <property type="evidence" value="ECO:0007669"/>
    <property type="project" value="TreeGrafter"/>
</dbReference>
<evidence type="ECO:0000256" key="6">
    <source>
        <dbReference type="ARBA" id="ARBA00022759"/>
    </source>
</evidence>
<feature type="domain" description="RNase III" evidence="11">
    <location>
        <begin position="7"/>
        <end position="129"/>
    </location>
</feature>
<keyword evidence="3 9" id="KW-0698">rRNA processing</keyword>
<organism evidence="12 13">
    <name type="scientific">Sphingorhabdus pulchriflava</name>
    <dbReference type="NCBI Taxonomy" id="2292257"/>
    <lineage>
        <taxon>Bacteria</taxon>
        <taxon>Pseudomonadati</taxon>
        <taxon>Pseudomonadota</taxon>
        <taxon>Alphaproteobacteria</taxon>
        <taxon>Sphingomonadales</taxon>
        <taxon>Sphingomonadaceae</taxon>
        <taxon>Sphingorhabdus</taxon>
    </lineage>
</organism>
<dbReference type="SMART" id="SM00358">
    <property type="entry name" value="DSRM"/>
    <property type="match status" value="1"/>
</dbReference>
<dbReference type="InterPro" id="IPR014720">
    <property type="entry name" value="dsRBD_dom"/>
</dbReference>
<dbReference type="FunFam" id="1.10.1520.10:FF:000001">
    <property type="entry name" value="Ribonuclease 3"/>
    <property type="match status" value="1"/>
</dbReference>
<keyword evidence="9" id="KW-0460">Magnesium</keyword>
<reference evidence="13" key="1">
    <citation type="submission" date="2018-08" db="EMBL/GenBank/DDBJ databases">
        <authorList>
            <person name="Kim S.-J."/>
            <person name="Jung G.-Y."/>
        </authorList>
    </citation>
    <scope>NUCLEOTIDE SEQUENCE [LARGE SCALE GENOMIC DNA]</scope>
    <source>
        <strain evidence="13">GY_G</strain>
    </source>
</reference>
<dbReference type="GO" id="GO:0046872">
    <property type="term" value="F:metal ion binding"/>
    <property type="evidence" value="ECO:0007669"/>
    <property type="project" value="UniProtKB-KW"/>
</dbReference>
<evidence type="ECO:0000256" key="3">
    <source>
        <dbReference type="ARBA" id="ARBA00022552"/>
    </source>
</evidence>
<dbReference type="EC" id="3.1.26.3" evidence="9"/>
<evidence type="ECO:0000256" key="8">
    <source>
        <dbReference type="ARBA" id="ARBA00022884"/>
    </source>
</evidence>
<dbReference type="PROSITE" id="PS50142">
    <property type="entry name" value="RNASE_3_2"/>
    <property type="match status" value="1"/>
</dbReference>
<dbReference type="PROSITE" id="PS00517">
    <property type="entry name" value="RNASE_3_1"/>
    <property type="match status" value="1"/>
</dbReference>
<keyword evidence="9" id="KW-0699">rRNA-binding</keyword>
<feature type="domain" description="DRBM" evidence="10">
    <location>
        <begin position="154"/>
        <end position="222"/>
    </location>
</feature>
<evidence type="ECO:0000256" key="5">
    <source>
        <dbReference type="ARBA" id="ARBA00022722"/>
    </source>
</evidence>
<dbReference type="HAMAP" id="MF_00104">
    <property type="entry name" value="RNase_III"/>
    <property type="match status" value="1"/>
</dbReference>
<dbReference type="GO" id="GO:0006364">
    <property type="term" value="P:rRNA processing"/>
    <property type="evidence" value="ECO:0007669"/>
    <property type="project" value="UniProtKB-UniRule"/>
</dbReference>
<dbReference type="Gene3D" id="3.30.160.20">
    <property type="match status" value="1"/>
</dbReference>
<evidence type="ECO:0000256" key="7">
    <source>
        <dbReference type="ARBA" id="ARBA00022801"/>
    </source>
</evidence>
<feature type="active site" evidence="9">
    <location>
        <position position="118"/>
    </location>
</feature>
<keyword evidence="9" id="KW-0963">Cytoplasm</keyword>
<dbReference type="SUPFAM" id="SSF54768">
    <property type="entry name" value="dsRNA-binding domain-like"/>
    <property type="match status" value="1"/>
</dbReference>
<dbReference type="Pfam" id="PF14622">
    <property type="entry name" value="Ribonucleas_3_3"/>
    <property type="match status" value="1"/>
</dbReference>
<dbReference type="AlphaFoldDB" id="A0A371BH16"/>
<dbReference type="PANTHER" id="PTHR11207">
    <property type="entry name" value="RIBONUCLEASE III"/>
    <property type="match status" value="1"/>
</dbReference>
<dbReference type="InterPro" id="IPR011907">
    <property type="entry name" value="RNase_III"/>
</dbReference>
<dbReference type="GO" id="GO:0019843">
    <property type="term" value="F:rRNA binding"/>
    <property type="evidence" value="ECO:0007669"/>
    <property type="project" value="UniProtKB-KW"/>
</dbReference>
<comment type="subcellular location">
    <subcellularLocation>
        <location evidence="9">Cytoplasm</location>
    </subcellularLocation>
</comment>
<dbReference type="GO" id="GO:0004525">
    <property type="term" value="F:ribonuclease III activity"/>
    <property type="evidence" value="ECO:0007669"/>
    <property type="project" value="UniProtKB-UniRule"/>
</dbReference>
<dbReference type="InterPro" id="IPR036389">
    <property type="entry name" value="RNase_III_sf"/>
</dbReference>
<dbReference type="GO" id="GO:0005737">
    <property type="term" value="C:cytoplasm"/>
    <property type="evidence" value="ECO:0007669"/>
    <property type="project" value="UniProtKB-SubCell"/>
</dbReference>
<evidence type="ECO:0000256" key="2">
    <source>
        <dbReference type="ARBA" id="ARBA00010183"/>
    </source>
</evidence>
<sequence length="222" mass="24357">MTLSDVSKWLEEVIGAAPTDPKLFEQALTHGSTGEAHYQRLEFLGDRVLGLVAASMLFQRFPEEPEGRLSHRLNALVSGATCAEVAREIGLQAHMRLGKQARDDGAKESDYVLGDMVEALIGAIYLDLGLDRARSFIERYWRPLLESAKAAPKHPKSALQEWSAAHNRKVPVYEVTSKEGPPHAMRFEVTVTVKGFEPVSATANSKQAAETAAAKAFLEKNT</sequence>
<comment type="catalytic activity">
    <reaction evidence="1 9">
        <text>Endonucleolytic cleavage to 5'-phosphomonoester.</text>
        <dbReference type="EC" id="3.1.26.3"/>
    </reaction>
</comment>
<comment type="subunit">
    <text evidence="9">Homodimer.</text>
</comment>
<keyword evidence="8 9" id="KW-0694">RNA-binding</keyword>
<protein>
    <recommendedName>
        <fullName evidence="9">Ribonuclease 3</fullName>
        <ecNumber evidence="9">3.1.26.3</ecNumber>
    </recommendedName>
    <alternativeName>
        <fullName evidence="9">Ribonuclease III</fullName>
        <shortName evidence="9">RNase III</shortName>
    </alternativeName>
</protein>
<dbReference type="Pfam" id="PF00035">
    <property type="entry name" value="dsrm"/>
    <property type="match status" value="1"/>
</dbReference>
<dbReference type="OrthoDB" id="9805026at2"/>
<keyword evidence="5 9" id="KW-0540">Nuclease</keyword>
<comment type="function">
    <text evidence="9">Digests double-stranded RNA. Involved in the processing of primary rRNA transcript to yield the immediate precursors to the large and small rRNAs (23S and 16S). Processes some mRNAs, and tRNAs when they are encoded in the rRNA operon. Processes pre-crRNA and tracrRNA of type II CRISPR loci if present in the organism.</text>
</comment>
<feature type="active site" evidence="9">
    <location>
        <position position="46"/>
    </location>
</feature>
<dbReference type="SMART" id="SM00535">
    <property type="entry name" value="RIBOc"/>
    <property type="match status" value="1"/>
</dbReference>
<evidence type="ECO:0000313" key="13">
    <source>
        <dbReference type="Proteomes" id="UP000263833"/>
    </source>
</evidence>
<dbReference type="GO" id="GO:0003725">
    <property type="term" value="F:double-stranded RNA binding"/>
    <property type="evidence" value="ECO:0007669"/>
    <property type="project" value="TreeGrafter"/>
</dbReference>
<evidence type="ECO:0000259" key="11">
    <source>
        <dbReference type="PROSITE" id="PS50142"/>
    </source>
</evidence>
<dbReference type="PROSITE" id="PS50137">
    <property type="entry name" value="DS_RBD"/>
    <property type="match status" value="1"/>
</dbReference>
<gene>
    <name evidence="9 12" type="primary">rnc</name>
    <name evidence="12" type="ORF">DXH95_05680</name>
</gene>
<comment type="similarity">
    <text evidence="2">Belongs to the ribonuclease III family.</text>
</comment>
<evidence type="ECO:0000256" key="4">
    <source>
        <dbReference type="ARBA" id="ARBA00022664"/>
    </source>
</evidence>
<dbReference type="CDD" id="cd10845">
    <property type="entry name" value="DSRM_RNAse_III_family"/>
    <property type="match status" value="1"/>
</dbReference>
<evidence type="ECO:0000256" key="9">
    <source>
        <dbReference type="HAMAP-Rule" id="MF_00104"/>
    </source>
</evidence>
<keyword evidence="13" id="KW-1185">Reference proteome</keyword>
<feature type="binding site" evidence="9">
    <location>
        <position position="118"/>
    </location>
    <ligand>
        <name>Mg(2+)</name>
        <dbReference type="ChEBI" id="CHEBI:18420"/>
    </ligand>
</feature>
<comment type="cofactor">
    <cofactor evidence="9">
        <name>Mg(2+)</name>
        <dbReference type="ChEBI" id="CHEBI:18420"/>
    </cofactor>
</comment>
<evidence type="ECO:0000259" key="10">
    <source>
        <dbReference type="PROSITE" id="PS50137"/>
    </source>
</evidence>
<dbReference type="InterPro" id="IPR000999">
    <property type="entry name" value="RNase_III_dom"/>
</dbReference>
<dbReference type="GO" id="GO:0006397">
    <property type="term" value="P:mRNA processing"/>
    <property type="evidence" value="ECO:0007669"/>
    <property type="project" value="UniProtKB-UniRule"/>
</dbReference>
<evidence type="ECO:0000256" key="1">
    <source>
        <dbReference type="ARBA" id="ARBA00000109"/>
    </source>
</evidence>
<name>A0A371BH16_9SPHN</name>
<dbReference type="PANTHER" id="PTHR11207:SF0">
    <property type="entry name" value="RIBONUCLEASE 3"/>
    <property type="match status" value="1"/>
</dbReference>
<dbReference type="Proteomes" id="UP000263833">
    <property type="component" value="Unassembled WGS sequence"/>
</dbReference>
<evidence type="ECO:0000313" key="12">
    <source>
        <dbReference type="EMBL" id="RDV06885.1"/>
    </source>
</evidence>
<proteinExistence type="inferred from homology"/>
<keyword evidence="7 9" id="KW-0378">Hydrolase</keyword>
<dbReference type="SUPFAM" id="SSF69065">
    <property type="entry name" value="RNase III domain-like"/>
    <property type="match status" value="1"/>
</dbReference>
<dbReference type="CDD" id="cd00593">
    <property type="entry name" value="RIBOc"/>
    <property type="match status" value="1"/>
</dbReference>
<feature type="binding site" evidence="9">
    <location>
        <position position="115"/>
    </location>
    <ligand>
        <name>Mg(2+)</name>
        <dbReference type="ChEBI" id="CHEBI:18420"/>
    </ligand>
</feature>
<dbReference type="RefSeq" id="WP_115548431.1">
    <property type="nucleotide sequence ID" value="NZ_QRGP01000001.1"/>
</dbReference>
<keyword evidence="9" id="KW-0819">tRNA processing</keyword>
<dbReference type="Gene3D" id="1.10.1520.10">
    <property type="entry name" value="Ribonuclease III domain"/>
    <property type="match status" value="1"/>
</dbReference>
<dbReference type="NCBIfam" id="TIGR02191">
    <property type="entry name" value="RNaseIII"/>
    <property type="match status" value="1"/>
</dbReference>
<dbReference type="EMBL" id="QRGP01000001">
    <property type="protein sequence ID" value="RDV06885.1"/>
    <property type="molecule type" value="Genomic_DNA"/>
</dbReference>
<keyword evidence="9" id="KW-0479">Metal-binding</keyword>
<keyword evidence="6 9" id="KW-0255">Endonuclease</keyword>
<feature type="binding site" evidence="9">
    <location>
        <position position="42"/>
    </location>
    <ligand>
        <name>Mg(2+)</name>
        <dbReference type="ChEBI" id="CHEBI:18420"/>
    </ligand>
</feature>